<keyword evidence="8" id="KW-1185">Reference proteome</keyword>
<keyword evidence="3" id="KW-0808">Transferase</keyword>
<reference evidence="5 8" key="2">
    <citation type="submission" date="2016-08" db="EMBL/GenBank/DDBJ databases">
        <title>Characterization of Isolates of Eisenbergiella tayi Derived from Blood Cultures, Using Whole Genome Sequencing.</title>
        <authorList>
            <person name="Bernier A.-M."/>
            <person name="Burdz T."/>
            <person name="Wiebe D."/>
            <person name="Bernard K."/>
        </authorList>
    </citation>
    <scope>NUCLEOTIDE SEQUENCE [LARGE SCALE GENOMIC DNA]</scope>
    <source>
        <strain evidence="5 8">NML120146</strain>
    </source>
</reference>
<dbReference type="EMBL" id="MEHD01000054">
    <property type="protein sequence ID" value="ODR44935.1"/>
    <property type="molecule type" value="Genomic_DNA"/>
</dbReference>
<evidence type="ECO:0000313" key="6">
    <source>
        <dbReference type="Proteomes" id="UP000094067"/>
    </source>
</evidence>
<evidence type="ECO:0000256" key="1">
    <source>
        <dbReference type="SAM" id="Phobius"/>
    </source>
</evidence>
<feature type="transmembrane region" description="Helical" evidence="1">
    <location>
        <begin position="88"/>
        <end position="109"/>
    </location>
</feature>
<gene>
    <name evidence="4" type="ORF">BEI59_29430</name>
    <name evidence="3" type="ORF">BEI61_04687</name>
    <name evidence="5" type="ORF">BEI63_29700</name>
</gene>
<dbReference type="InterPro" id="IPR032834">
    <property type="entry name" value="NatK-like_C"/>
</dbReference>
<feature type="transmembrane region" description="Helical" evidence="1">
    <location>
        <begin position="34"/>
        <end position="52"/>
    </location>
</feature>
<evidence type="ECO:0000313" key="3">
    <source>
        <dbReference type="EMBL" id="ODM03884.1"/>
    </source>
</evidence>
<dbReference type="Proteomes" id="UP000094271">
    <property type="component" value="Unassembled WGS sequence"/>
</dbReference>
<dbReference type="RefSeq" id="WP_069154198.1">
    <property type="nucleotide sequence ID" value="NZ_JAQCZP010000007.1"/>
</dbReference>
<feature type="transmembrane region" description="Helical" evidence="1">
    <location>
        <begin position="64"/>
        <end position="81"/>
    </location>
</feature>
<evidence type="ECO:0000313" key="4">
    <source>
        <dbReference type="EMBL" id="ODR43856.1"/>
    </source>
</evidence>
<dbReference type="GO" id="GO:0016301">
    <property type="term" value="F:kinase activity"/>
    <property type="evidence" value="ECO:0007669"/>
    <property type="project" value="UniProtKB-KW"/>
</dbReference>
<feature type="transmembrane region" description="Helical" evidence="1">
    <location>
        <begin position="6"/>
        <end position="27"/>
    </location>
</feature>
<name>A0A1E3UAP8_9FIRM</name>
<organism evidence="4 7">
    <name type="scientific">Eisenbergiella tayi</name>
    <dbReference type="NCBI Taxonomy" id="1432052"/>
    <lineage>
        <taxon>Bacteria</taxon>
        <taxon>Bacillati</taxon>
        <taxon>Bacillota</taxon>
        <taxon>Clostridia</taxon>
        <taxon>Lachnospirales</taxon>
        <taxon>Lachnospiraceae</taxon>
        <taxon>Eisenbergiella</taxon>
    </lineage>
</organism>
<dbReference type="SUPFAM" id="SSF55874">
    <property type="entry name" value="ATPase domain of HSP90 chaperone/DNA topoisomerase II/histidine kinase"/>
    <property type="match status" value="1"/>
</dbReference>
<keyword evidence="3" id="KW-0418">Kinase</keyword>
<dbReference type="EMBL" id="MCGH01000003">
    <property type="protein sequence ID" value="ODM03884.1"/>
    <property type="molecule type" value="Genomic_DNA"/>
</dbReference>
<dbReference type="GO" id="GO:0042802">
    <property type="term" value="F:identical protein binding"/>
    <property type="evidence" value="ECO:0007669"/>
    <property type="project" value="TreeGrafter"/>
</dbReference>
<dbReference type="AlphaFoldDB" id="A0A1E3UAP8"/>
<evidence type="ECO:0000313" key="5">
    <source>
        <dbReference type="EMBL" id="ODR44935.1"/>
    </source>
</evidence>
<sequence length="436" mass="51566">MNWLRIAQGVLCAVEVCGLYFLISLFFRLRFDRVWSRLALGLTGILICSLTICQREVSAMYSRYFMFLCIFLSLSISIIFYKINFFKALLIPTLYYVITYFFDLLFGYLGEVLFNLDDLVFIIQLKLNYERILVMLIGRILVVVAVISIYKNKAVIQRIFSKYQMIFWSFAFLVYIGLYFCERIFYTPYRIEGKTNVYFVLFPIFVILFFVIIVIYIMYIEKKNEIQLVNNQNEMIEKNYQEMILLYQKRERVFHDMKNHLSVLALLLSEKDISRAENYINKISEPILELEHKKYTYNRIVDIILADKIEKAHNYNINLEIKAGIIEEGRIQDIDWCSILANLLDNSIEACMKVEEKDRWIKLILNQNDCAIMIDISNAYNGIINETNGFLESSKLNKDLHGIGIKSIKSSVEKYNGIMEYRNDMKIFEINISLFY</sequence>
<accession>A0A1E3UAP8</accession>
<keyword evidence="1" id="KW-0472">Membrane</keyword>
<keyword evidence="1" id="KW-0812">Transmembrane</keyword>
<dbReference type="PANTHER" id="PTHR40448">
    <property type="entry name" value="TWO-COMPONENT SENSOR HISTIDINE KINASE"/>
    <property type="match status" value="1"/>
</dbReference>
<reference evidence="3 6" key="1">
    <citation type="submission" date="2016-07" db="EMBL/GenBank/DDBJ databases">
        <title>Characterization of isolates of Eisenbergiella tayi derived from blood cultures, using whole genome sequencing.</title>
        <authorList>
            <person name="Burdz T."/>
            <person name="Wiebe D."/>
            <person name="Huynh C."/>
            <person name="Bernard K."/>
        </authorList>
    </citation>
    <scope>NUCLEOTIDE SEQUENCE [LARGE SCALE GENOMIC DNA]</scope>
    <source>
        <strain evidence="3 6">NML 110608</strain>
    </source>
</reference>
<dbReference type="CDD" id="cd16935">
    <property type="entry name" value="HATPase_AgrC-ComD-like"/>
    <property type="match status" value="1"/>
</dbReference>
<dbReference type="EMBL" id="MEHA01000032">
    <property type="protein sequence ID" value="ODR43856.1"/>
    <property type="molecule type" value="Genomic_DNA"/>
</dbReference>
<keyword evidence="1" id="KW-1133">Transmembrane helix</keyword>
<dbReference type="Gene3D" id="3.30.565.10">
    <property type="entry name" value="Histidine kinase-like ATPase, C-terminal domain"/>
    <property type="match status" value="1"/>
</dbReference>
<evidence type="ECO:0000259" key="2">
    <source>
        <dbReference type="Pfam" id="PF14501"/>
    </source>
</evidence>
<dbReference type="Pfam" id="PF14501">
    <property type="entry name" value="HATPase_c_5"/>
    <property type="match status" value="1"/>
</dbReference>
<proteinExistence type="predicted"/>
<feature type="transmembrane region" description="Helical" evidence="1">
    <location>
        <begin position="129"/>
        <end position="150"/>
    </location>
</feature>
<comment type="caution">
    <text evidence="4">The sequence shown here is derived from an EMBL/GenBank/DDBJ whole genome shotgun (WGS) entry which is preliminary data.</text>
</comment>
<dbReference type="InterPro" id="IPR036890">
    <property type="entry name" value="HATPase_C_sf"/>
</dbReference>
<dbReference type="Proteomes" id="UP000094067">
    <property type="component" value="Unassembled WGS sequence"/>
</dbReference>
<evidence type="ECO:0000313" key="8">
    <source>
        <dbReference type="Proteomes" id="UP000094869"/>
    </source>
</evidence>
<dbReference type="PANTHER" id="PTHR40448:SF1">
    <property type="entry name" value="TWO-COMPONENT SENSOR HISTIDINE KINASE"/>
    <property type="match status" value="1"/>
</dbReference>
<dbReference type="Proteomes" id="UP000094869">
    <property type="component" value="Unassembled WGS sequence"/>
</dbReference>
<feature type="transmembrane region" description="Helical" evidence="1">
    <location>
        <begin position="198"/>
        <end position="219"/>
    </location>
</feature>
<reference evidence="4 7" key="3">
    <citation type="submission" date="2016-08" db="EMBL/GenBank/DDBJ databases">
        <authorList>
            <person name="Seilhamer J.J."/>
        </authorList>
    </citation>
    <scope>NUCLEOTIDE SEQUENCE [LARGE SCALE GENOMIC DNA]</scope>
    <source>
        <strain evidence="4 7">NML150140-1</strain>
    </source>
</reference>
<feature type="transmembrane region" description="Helical" evidence="1">
    <location>
        <begin position="166"/>
        <end position="186"/>
    </location>
</feature>
<feature type="domain" description="Sensor histidine kinase NatK-like C-terminal" evidence="2">
    <location>
        <begin position="334"/>
        <end position="434"/>
    </location>
</feature>
<protein>
    <submittedName>
        <fullName evidence="3">Sensory histidine kinase DcuS</fullName>
    </submittedName>
</protein>
<dbReference type="OrthoDB" id="1656061at2"/>
<evidence type="ECO:0000313" key="7">
    <source>
        <dbReference type="Proteomes" id="UP000094271"/>
    </source>
</evidence>